<accession>A0A9N9WRF6</accession>
<keyword evidence="6 12" id="KW-0812">Transmembrane</keyword>
<comment type="similarity">
    <text evidence="3 12">Belongs to the glycosyltransferase 10 family.</text>
</comment>
<dbReference type="AlphaFoldDB" id="A0A9N9WRF6"/>
<evidence type="ECO:0000256" key="11">
    <source>
        <dbReference type="ARBA" id="ARBA00023180"/>
    </source>
</evidence>
<keyword evidence="5 12" id="KW-0808">Transferase</keyword>
<keyword evidence="4 12" id="KW-0328">Glycosyltransferase</keyword>
<evidence type="ECO:0000259" key="14">
    <source>
        <dbReference type="Pfam" id="PF17039"/>
    </source>
</evidence>
<dbReference type="EMBL" id="OU895878">
    <property type="protein sequence ID" value="CAG9803278.1"/>
    <property type="molecule type" value="Genomic_DNA"/>
</dbReference>
<evidence type="ECO:0000256" key="2">
    <source>
        <dbReference type="ARBA" id="ARBA00004922"/>
    </source>
</evidence>
<organism evidence="15 16">
    <name type="scientific">Chironomus riparius</name>
    <dbReference type="NCBI Taxonomy" id="315576"/>
    <lineage>
        <taxon>Eukaryota</taxon>
        <taxon>Metazoa</taxon>
        <taxon>Ecdysozoa</taxon>
        <taxon>Arthropoda</taxon>
        <taxon>Hexapoda</taxon>
        <taxon>Insecta</taxon>
        <taxon>Pterygota</taxon>
        <taxon>Neoptera</taxon>
        <taxon>Endopterygota</taxon>
        <taxon>Diptera</taxon>
        <taxon>Nematocera</taxon>
        <taxon>Chironomoidea</taxon>
        <taxon>Chironomidae</taxon>
        <taxon>Chironominae</taxon>
        <taxon>Chironomus</taxon>
    </lineage>
</organism>
<dbReference type="PANTHER" id="PTHR48438">
    <property type="entry name" value="ALPHA-(1,3)-FUCOSYLTRANSFERASE C-RELATED"/>
    <property type="match status" value="1"/>
</dbReference>
<reference evidence="15" key="2">
    <citation type="submission" date="2022-10" db="EMBL/GenBank/DDBJ databases">
        <authorList>
            <consortium name="ENA_rothamsted_submissions"/>
            <consortium name="culmorum"/>
            <person name="King R."/>
        </authorList>
    </citation>
    <scope>NUCLEOTIDE SEQUENCE</scope>
</reference>
<dbReference type="Gene3D" id="3.40.50.11660">
    <property type="entry name" value="Glycosyl transferase family 10, C-terminal domain"/>
    <property type="match status" value="1"/>
</dbReference>
<evidence type="ECO:0000313" key="15">
    <source>
        <dbReference type="EMBL" id="CAG9803278.1"/>
    </source>
</evidence>
<evidence type="ECO:0000256" key="4">
    <source>
        <dbReference type="ARBA" id="ARBA00022676"/>
    </source>
</evidence>
<keyword evidence="11" id="KW-0325">Glycoprotein</keyword>
<evidence type="ECO:0000259" key="13">
    <source>
        <dbReference type="Pfam" id="PF00852"/>
    </source>
</evidence>
<dbReference type="InterPro" id="IPR001503">
    <property type="entry name" value="Glyco_trans_10"/>
</dbReference>
<protein>
    <recommendedName>
        <fullName evidence="12">Fucosyltransferase</fullName>
        <ecNumber evidence="12">2.4.1.-</ecNumber>
    </recommendedName>
</protein>
<dbReference type="FunFam" id="3.40.50.11660:FF:000006">
    <property type="entry name" value="Alpha-(1,3)-fucosyltransferase C"/>
    <property type="match status" value="1"/>
</dbReference>
<evidence type="ECO:0000256" key="7">
    <source>
        <dbReference type="ARBA" id="ARBA00022968"/>
    </source>
</evidence>
<evidence type="ECO:0000256" key="12">
    <source>
        <dbReference type="RuleBase" id="RU003832"/>
    </source>
</evidence>
<evidence type="ECO:0000256" key="3">
    <source>
        <dbReference type="ARBA" id="ARBA00008919"/>
    </source>
</evidence>
<dbReference type="OrthoDB" id="427096at2759"/>
<evidence type="ECO:0000256" key="6">
    <source>
        <dbReference type="ARBA" id="ARBA00022692"/>
    </source>
</evidence>
<evidence type="ECO:0000256" key="8">
    <source>
        <dbReference type="ARBA" id="ARBA00022989"/>
    </source>
</evidence>
<proteinExistence type="inferred from homology"/>
<comment type="pathway">
    <text evidence="2">Protein modification; protein glycosylation.</text>
</comment>
<dbReference type="SUPFAM" id="SSF53756">
    <property type="entry name" value="UDP-Glycosyltransferase/glycogen phosphorylase"/>
    <property type="match status" value="1"/>
</dbReference>
<feature type="domain" description="Fucosyltransferase C-terminal" evidence="13">
    <location>
        <begin position="209"/>
        <end position="385"/>
    </location>
</feature>
<dbReference type="InterPro" id="IPR031481">
    <property type="entry name" value="Glyco_tran_10_N"/>
</dbReference>
<dbReference type="Proteomes" id="UP001153620">
    <property type="component" value="Chromosome 2"/>
</dbReference>
<keyword evidence="9 12" id="KW-0333">Golgi apparatus</keyword>
<gene>
    <name evidence="15" type="ORF">CHIRRI_LOCUS6179</name>
</gene>
<dbReference type="InterPro" id="IPR038577">
    <property type="entry name" value="GT10-like_C_sf"/>
</dbReference>
<sequence length="399" mass="47198">MKFQRWKMRTFWIIAVFSLVILSMAYHVVNNYVFVLSTTRYRLIENSNFVTNKNSSKIHVLYWTKMFGAETWHMPSVTNGEDYFKSINCPVTNCVLTHDKHLLDAPHLYDALIFHSAEPWLSALPETRSPHQYYIMTSLEAPPELKHNLQLDANYFNLTMTYRLDSDILWSYGKVIDKRTSKVLAPDHNVEWRNPESVEDKDIHSLVLKKTKAAAWFVSHCTTHSKRENLVNEIEKFIDVDIYGSCGPLECPRNSDFCDVIVNTTYYFYFSFENGICNDYVTEKFYKMMNLNVVPVIFNGVENMNKFAPPKSYIDANEFTDAEKLATYLKYLIDNPKEYMNYFWWKKYYDVVIPADKYAHCSICKKLNEMINEDRGQYYINISKWFYKNSCKKPKIKFE</sequence>
<evidence type="ECO:0000256" key="9">
    <source>
        <dbReference type="ARBA" id="ARBA00023034"/>
    </source>
</evidence>
<dbReference type="GO" id="GO:0008417">
    <property type="term" value="F:fucosyltransferase activity"/>
    <property type="evidence" value="ECO:0007669"/>
    <property type="project" value="InterPro"/>
</dbReference>
<dbReference type="PANTHER" id="PTHR48438:SF1">
    <property type="entry name" value="ALPHA-(1,3)-FUCOSYLTRANSFERASE C-RELATED"/>
    <property type="match status" value="1"/>
</dbReference>
<dbReference type="InterPro" id="IPR055270">
    <property type="entry name" value="Glyco_tran_10_C"/>
</dbReference>
<feature type="domain" description="Fucosyltransferase N-terminal" evidence="14">
    <location>
        <begin position="57"/>
        <end position="173"/>
    </location>
</feature>
<keyword evidence="10" id="KW-0472">Membrane</keyword>
<keyword evidence="8" id="KW-1133">Transmembrane helix</keyword>
<evidence type="ECO:0000256" key="1">
    <source>
        <dbReference type="ARBA" id="ARBA00004447"/>
    </source>
</evidence>
<keyword evidence="16" id="KW-1185">Reference proteome</keyword>
<reference evidence="15" key="1">
    <citation type="submission" date="2022-01" db="EMBL/GenBank/DDBJ databases">
        <authorList>
            <person name="King R."/>
        </authorList>
    </citation>
    <scope>NUCLEOTIDE SEQUENCE</scope>
</reference>
<dbReference type="Pfam" id="PF17039">
    <property type="entry name" value="Glyco_tran_10_N"/>
    <property type="match status" value="1"/>
</dbReference>
<comment type="subcellular location">
    <subcellularLocation>
        <location evidence="1 12">Golgi apparatus</location>
        <location evidence="1 12">Golgi stack membrane</location>
        <topology evidence="1 12">Single-pass type II membrane protein</topology>
    </subcellularLocation>
</comment>
<evidence type="ECO:0000313" key="16">
    <source>
        <dbReference type="Proteomes" id="UP001153620"/>
    </source>
</evidence>
<dbReference type="GO" id="GO:0032580">
    <property type="term" value="C:Golgi cisterna membrane"/>
    <property type="evidence" value="ECO:0007669"/>
    <property type="project" value="UniProtKB-SubCell"/>
</dbReference>
<keyword evidence="7" id="KW-0735">Signal-anchor</keyword>
<name>A0A9N9WRF6_9DIPT</name>
<dbReference type="Pfam" id="PF00852">
    <property type="entry name" value="Glyco_transf_10"/>
    <property type="match status" value="1"/>
</dbReference>
<evidence type="ECO:0000256" key="5">
    <source>
        <dbReference type="ARBA" id="ARBA00022679"/>
    </source>
</evidence>
<evidence type="ECO:0000256" key="10">
    <source>
        <dbReference type="ARBA" id="ARBA00023136"/>
    </source>
</evidence>
<dbReference type="EC" id="2.4.1.-" evidence="12"/>